<proteinExistence type="predicted"/>
<organism evidence="1 2">
    <name type="scientific">Halosimplex carlsbadense 2-9-1</name>
    <dbReference type="NCBI Taxonomy" id="797114"/>
    <lineage>
        <taxon>Archaea</taxon>
        <taxon>Methanobacteriati</taxon>
        <taxon>Methanobacteriota</taxon>
        <taxon>Stenosarchaea group</taxon>
        <taxon>Halobacteria</taxon>
        <taxon>Halobacteriales</taxon>
        <taxon>Haloarculaceae</taxon>
        <taxon>Halosimplex</taxon>
    </lineage>
</organism>
<dbReference type="RefSeq" id="WP_006883168.1">
    <property type="nucleotide sequence ID" value="NZ_AOIU01000013.1"/>
</dbReference>
<dbReference type="AlphaFoldDB" id="M0CZ72"/>
<sequence>MERRTFLSASGASVLAFAAARDFASHVSNGPKTVVKEYYRRAAAAETARAFASSVPELAHSASPLPKAAEDIPRTLDGALNQEVAEIEVVAEDIDAQAVREVSDFFAGSVSDEAVKTIAEDNAVVAVALETDEVVGRTFAKEWLVAPEDGEWRLVWFGERDSPEAAVREFFRQVALAETFEALDEPVADLSHSASPLVNVAEYTPWYFRGLRRQELDRTEVVTEDVESAAIASEFTSFVSWTSRDAIEDIAGENAVVATSLSDDQLGIETFEQRWLVAPEYGEWRVVWF</sequence>
<evidence type="ECO:0000313" key="1">
    <source>
        <dbReference type="EMBL" id="ELZ27742.1"/>
    </source>
</evidence>
<reference evidence="1 2" key="1">
    <citation type="journal article" date="2014" name="PLoS Genet.">
        <title>Phylogenetically driven sequencing of extremely halophilic archaea reveals strategies for static and dynamic osmo-response.</title>
        <authorList>
            <person name="Becker E.A."/>
            <person name="Seitzer P.M."/>
            <person name="Tritt A."/>
            <person name="Larsen D."/>
            <person name="Krusor M."/>
            <person name="Yao A.I."/>
            <person name="Wu D."/>
            <person name="Madern D."/>
            <person name="Eisen J.A."/>
            <person name="Darling A.E."/>
            <person name="Facciotti M.T."/>
        </authorList>
    </citation>
    <scope>NUCLEOTIDE SEQUENCE [LARGE SCALE GENOMIC DNA]</scope>
    <source>
        <strain evidence="1 2">2-9-1</strain>
    </source>
</reference>
<dbReference type="EMBL" id="AOIU01000013">
    <property type="protein sequence ID" value="ELZ27742.1"/>
    <property type="molecule type" value="Genomic_DNA"/>
</dbReference>
<dbReference type="Proteomes" id="UP000011626">
    <property type="component" value="Unassembled WGS sequence"/>
</dbReference>
<evidence type="ECO:0000313" key="2">
    <source>
        <dbReference type="Proteomes" id="UP000011626"/>
    </source>
</evidence>
<dbReference type="eggNOG" id="ENOG502N5SJ">
    <property type="taxonomic scope" value="Archaea"/>
</dbReference>
<protein>
    <submittedName>
        <fullName evidence="1">Uncharacterized protein</fullName>
    </submittedName>
</protein>
<dbReference type="OrthoDB" id="327300at2157"/>
<accession>M0CZ72</accession>
<comment type="caution">
    <text evidence="1">The sequence shown here is derived from an EMBL/GenBank/DDBJ whole genome shotgun (WGS) entry which is preliminary data.</text>
</comment>
<gene>
    <name evidence="1" type="ORF">C475_07470</name>
</gene>
<name>M0CZ72_9EURY</name>
<keyword evidence="2" id="KW-1185">Reference proteome</keyword>